<feature type="compositionally biased region" description="Low complexity" evidence="1">
    <location>
        <begin position="958"/>
        <end position="969"/>
    </location>
</feature>
<dbReference type="GO" id="GO:0005546">
    <property type="term" value="F:phosphatidylinositol-4,5-bisphosphate binding"/>
    <property type="evidence" value="ECO:0007669"/>
    <property type="project" value="TreeGrafter"/>
</dbReference>
<feature type="compositionally biased region" description="Basic residues" evidence="1">
    <location>
        <begin position="1029"/>
        <end position="1040"/>
    </location>
</feature>
<dbReference type="VEuPathDB" id="FungiDB:ASPWEDRAFT_171769"/>
<feature type="compositionally biased region" description="Polar residues" evidence="1">
    <location>
        <begin position="1475"/>
        <end position="1489"/>
    </location>
</feature>
<feature type="compositionally biased region" description="Polar residues" evidence="1">
    <location>
        <begin position="1004"/>
        <end position="1019"/>
    </location>
</feature>
<dbReference type="GO" id="GO:0005737">
    <property type="term" value="C:cytoplasm"/>
    <property type="evidence" value="ECO:0007669"/>
    <property type="project" value="TreeGrafter"/>
</dbReference>
<feature type="compositionally biased region" description="Polar residues" evidence="1">
    <location>
        <begin position="1220"/>
        <end position="1265"/>
    </location>
</feature>
<feature type="compositionally biased region" description="Polar residues" evidence="1">
    <location>
        <begin position="1201"/>
        <end position="1211"/>
    </location>
</feature>
<protein>
    <recommendedName>
        <fullName evidence="7">DUF4045 domain-containing protein</fullName>
    </recommendedName>
</protein>
<feature type="compositionally biased region" description="Pro residues" evidence="1">
    <location>
        <begin position="1396"/>
        <end position="1406"/>
    </location>
</feature>
<feature type="compositionally biased region" description="Low complexity" evidence="1">
    <location>
        <begin position="1181"/>
        <end position="1200"/>
    </location>
</feature>
<feature type="compositionally biased region" description="Polar residues" evidence="1">
    <location>
        <begin position="842"/>
        <end position="852"/>
    </location>
</feature>
<organism evidence="5 6">
    <name type="scientific">Aspergillus wentii DTO 134E9</name>
    <dbReference type="NCBI Taxonomy" id="1073089"/>
    <lineage>
        <taxon>Eukaryota</taxon>
        <taxon>Fungi</taxon>
        <taxon>Dikarya</taxon>
        <taxon>Ascomycota</taxon>
        <taxon>Pezizomycotina</taxon>
        <taxon>Eurotiomycetes</taxon>
        <taxon>Eurotiomycetidae</taxon>
        <taxon>Eurotiales</taxon>
        <taxon>Aspergillaceae</taxon>
        <taxon>Aspergillus</taxon>
        <taxon>Aspergillus subgen. Cremei</taxon>
    </lineage>
</organism>
<reference evidence="6" key="1">
    <citation type="journal article" date="2017" name="Genome Biol.">
        <title>Comparative genomics reveals high biological diversity and specific adaptations in the industrially and medically important fungal genus Aspergillus.</title>
        <authorList>
            <person name="de Vries R.P."/>
            <person name="Riley R."/>
            <person name="Wiebenga A."/>
            <person name="Aguilar-Osorio G."/>
            <person name="Amillis S."/>
            <person name="Uchima C.A."/>
            <person name="Anderluh G."/>
            <person name="Asadollahi M."/>
            <person name="Askin M."/>
            <person name="Barry K."/>
            <person name="Battaglia E."/>
            <person name="Bayram O."/>
            <person name="Benocci T."/>
            <person name="Braus-Stromeyer S.A."/>
            <person name="Caldana C."/>
            <person name="Canovas D."/>
            <person name="Cerqueira G.C."/>
            <person name="Chen F."/>
            <person name="Chen W."/>
            <person name="Choi C."/>
            <person name="Clum A."/>
            <person name="Dos Santos R.A."/>
            <person name="Damasio A.R."/>
            <person name="Diallinas G."/>
            <person name="Emri T."/>
            <person name="Fekete E."/>
            <person name="Flipphi M."/>
            <person name="Freyberg S."/>
            <person name="Gallo A."/>
            <person name="Gournas C."/>
            <person name="Habgood R."/>
            <person name="Hainaut M."/>
            <person name="Harispe M.L."/>
            <person name="Henrissat B."/>
            <person name="Hilden K.S."/>
            <person name="Hope R."/>
            <person name="Hossain A."/>
            <person name="Karabika E."/>
            <person name="Karaffa L."/>
            <person name="Karanyi Z."/>
            <person name="Krasevec N."/>
            <person name="Kuo A."/>
            <person name="Kusch H."/>
            <person name="LaButti K."/>
            <person name="Lagendijk E.L."/>
            <person name="Lapidus A."/>
            <person name="Levasseur A."/>
            <person name="Lindquist E."/>
            <person name="Lipzen A."/>
            <person name="Logrieco A.F."/>
            <person name="MacCabe A."/>
            <person name="Maekelae M.R."/>
            <person name="Malavazi I."/>
            <person name="Melin P."/>
            <person name="Meyer V."/>
            <person name="Mielnichuk N."/>
            <person name="Miskei M."/>
            <person name="Molnar A.P."/>
            <person name="Mule G."/>
            <person name="Ngan C.Y."/>
            <person name="Orejas M."/>
            <person name="Orosz E."/>
            <person name="Ouedraogo J.P."/>
            <person name="Overkamp K.M."/>
            <person name="Park H.-S."/>
            <person name="Perrone G."/>
            <person name="Piumi F."/>
            <person name="Punt P.J."/>
            <person name="Ram A.F."/>
            <person name="Ramon A."/>
            <person name="Rauscher S."/>
            <person name="Record E."/>
            <person name="Riano-Pachon D.M."/>
            <person name="Robert V."/>
            <person name="Roehrig J."/>
            <person name="Ruller R."/>
            <person name="Salamov A."/>
            <person name="Salih N.S."/>
            <person name="Samson R.A."/>
            <person name="Sandor E."/>
            <person name="Sanguinetti M."/>
            <person name="Schuetze T."/>
            <person name="Sepcic K."/>
            <person name="Shelest E."/>
            <person name="Sherlock G."/>
            <person name="Sophianopoulou V."/>
            <person name="Squina F.M."/>
            <person name="Sun H."/>
            <person name="Susca A."/>
            <person name="Todd R.B."/>
            <person name="Tsang A."/>
            <person name="Unkles S.E."/>
            <person name="van de Wiele N."/>
            <person name="van Rossen-Uffink D."/>
            <person name="Oliveira J.V."/>
            <person name="Vesth T.C."/>
            <person name="Visser J."/>
            <person name="Yu J.-H."/>
            <person name="Zhou M."/>
            <person name="Andersen M.R."/>
            <person name="Archer D.B."/>
            <person name="Baker S.E."/>
            <person name="Benoit I."/>
            <person name="Brakhage A.A."/>
            <person name="Braus G.H."/>
            <person name="Fischer R."/>
            <person name="Frisvad J.C."/>
            <person name="Goldman G.H."/>
            <person name="Houbraken J."/>
            <person name="Oakley B."/>
            <person name="Pocsi I."/>
            <person name="Scazzocchio C."/>
            <person name="Seiboth B."/>
            <person name="vanKuyk P.A."/>
            <person name="Wortman J."/>
            <person name="Dyer P.S."/>
            <person name="Grigoriev I.V."/>
        </authorList>
    </citation>
    <scope>NUCLEOTIDE SEQUENCE [LARGE SCALE GENOMIC DNA]</scope>
    <source>
        <strain evidence="6">DTO 134E9</strain>
    </source>
</reference>
<feature type="compositionally biased region" description="Basic and acidic residues" evidence="1">
    <location>
        <begin position="1299"/>
        <end position="1315"/>
    </location>
</feature>
<dbReference type="InterPro" id="IPR025118">
    <property type="entry name" value="DUF4045"/>
</dbReference>
<dbReference type="Pfam" id="PF25480">
    <property type="entry name" value="DUF7904"/>
    <property type="match status" value="1"/>
</dbReference>
<feature type="compositionally biased region" description="Pro residues" evidence="1">
    <location>
        <begin position="679"/>
        <end position="698"/>
    </location>
</feature>
<feature type="compositionally biased region" description="Basic and acidic residues" evidence="1">
    <location>
        <begin position="85"/>
        <end position="112"/>
    </location>
</feature>
<feature type="domain" description="DUF7904" evidence="4">
    <location>
        <begin position="1537"/>
        <end position="1635"/>
    </location>
</feature>
<feature type="compositionally biased region" description="Polar residues" evidence="1">
    <location>
        <begin position="360"/>
        <end position="382"/>
    </location>
</feature>
<evidence type="ECO:0000313" key="5">
    <source>
        <dbReference type="EMBL" id="OJJ34938.1"/>
    </source>
</evidence>
<proteinExistence type="predicted"/>
<dbReference type="RefSeq" id="XP_040688614.1">
    <property type="nucleotide sequence ID" value="XM_040830831.1"/>
</dbReference>
<dbReference type="Pfam" id="PF13254">
    <property type="entry name" value="DUF4045"/>
    <property type="match status" value="1"/>
</dbReference>
<feature type="compositionally biased region" description="Acidic residues" evidence="1">
    <location>
        <begin position="614"/>
        <end position="623"/>
    </location>
</feature>
<keyword evidence="6" id="KW-1185">Reference proteome</keyword>
<dbReference type="GO" id="GO:0008154">
    <property type="term" value="P:actin polymerization or depolymerization"/>
    <property type="evidence" value="ECO:0007669"/>
    <property type="project" value="TreeGrafter"/>
</dbReference>
<dbReference type="SUPFAM" id="SSF55753">
    <property type="entry name" value="Actin depolymerizing proteins"/>
    <property type="match status" value="3"/>
</dbReference>
<dbReference type="GeneID" id="63746679"/>
<dbReference type="PANTHER" id="PTHR11977:SF133">
    <property type="entry name" value="DUF4045 DOMAIN-CONTAINING PROTEIN"/>
    <property type="match status" value="1"/>
</dbReference>
<sequence>MASTTGTDGAEDVNDFLLRIRELGEKRDKEDEERTKKLEEEILQGRKERQARRAERARSISPTKDSPVLDAARLSTSSLSQRAIDPPEHLEPTSFTSEHDISAKPDLARDDESTVPTEDGGLGKPSKMDEIETASSPKAAPSSVARSRSGTLSWQQRPSSRDFNRHSFMSTSPTRQNRLRAISSLSNRDQEPSRIPTAPSSPSKDVFVFPQTPERGLGSPILRKNIEEDTSEATPNINDQRTPEGKREGNTELDKQIGQQDADERSRSPSRASSTFAESSLGQRYSSVSSVSTAAGLGSPAPLANAPKLEPRTTEPSSEEQIPTSPSQRRRSPERPSSPTKGLGGFVQSAMMKRSDSVSKRWSAQIPQGLSRGNSFASNRNSIAGFPQGDSLSASPPKLGREAPSFPLHRPSSSHSEATVVHNAKANERPATPPVPSNNSNTKFDDSPSRLPLSIHTRSASTLSKDGQGADSSSQPPTSPAVSRTMDPRRWSPTKASWLESALNRPDSPKHKKQPSQTAPWVRERQSRGSVDLGRANSFKEVTPVGLMRTTAPGSHFKKSSISGIPDILGNLDTTKGKDFVPEPIPDVKEGEPVPADKTADAPSVTEKGPQQEPEPEATEETAAETPAEAPEEKSTEAPIESPVEKSAEAPTEKPAETKTEGPANPKLSPLSVSTKLNPTPPSTLSPREPLSPRPKPQSPVVDFRGNLRRREVVKDNAPKAEPEFKNVFGKLKKTEKVKHEAPDELKDNILRGKAALNATGGPKKSERVDELKDSILKQKEAIKFSGGSLRRNTVGDNDAPEKSIPEAIAKRNNMTKSGSVKSDLSADAQSSPSPKEPATPSFVQEQPTSPFAISDDAGVGNTESQQPAPIANKPDPEESQYEITDFEIPQAAPQTNDSDPEEPQEGIADTAPLETTTEEAKGDDSEEKLKNDDSEAKKEDVSEETIKPVRELPSGTVAEVAKAPPAAEGLATKGKLAGRINPALAGLLSRGPPVASDEPKKALSTNTFGEGSLNSSDRTPAAPLTHMTKGRARGPKRRLPNTAPAEATPKPVSPSVSSIASFDEQGSEASISPVEHTIVESSNWPLPEDQGPPPSTEPVQTPFQSSVSSKVELRRSIQSNISNESEKPNDQIPEPVQATFRSSVSSKPVELRRSVQSSISNESEQKPNDQIPKPVRTPFRSSVSSKSVDSRRSIQSSISNEYSRGQNQDDQGPEPVQNPLRSSVSGKSVESMRSVQSSISKKSEQNLNDQSPEPVQSPLRSSVSGKPVELRKSIPSEPSPPPAADPVQTPVRSSISRKPAELRRSIPNEPEQKPNDQGPPPITEPVQTPLRSSVSSKPVEPRESIQSNIPKEPEQKPINDTPKSTDGLNKLPLRSSELAYEDIENLGDSPSNKPAVPPKPAPSPLTPMSGRSSQVQYSSPSPSPLRTSLRENKMDSPTTPRSVINFVTGGIRDMSSRNKALPSPPVASRRSDISLDQQFSSPRSSASLVPQADETMEVISNFFKPFPHSSDRVDIDPQLMLTSKGNDLKIRTLRKQIWEITSDGKRQDLPINQEYILYEGSMYLCIHMFELDGGTRSEAHLWCGDDVQDSSLDDAQVFARKAAKDNGCKLEIIKQGKEPAQFIQALGGILITRRGSNSRSSSSALYMLCGRKHLKQMVFDEVDFSRSNLCSGYPFVISAMFGNLYLWKGKGSSAEEIGAARLIGMDLGLTGEIEEIAEGEEPETFSEIFPDFRDTGDYMRSDYWQRKPNHDHFRTRLLRVDHGLGQRSGFWIRRPGSSSPVIRPNDTVQEVEPYCHKDLAAKGIYILDTFFEIYVIVGEQASNRPAEFASAVVFAHEYGILAASLQDRPFIPKSFVSIGGIPDACRSAFRKWDKRSWQTPPQVFPLNAAIEAIRS</sequence>
<feature type="compositionally biased region" description="Low complexity" evidence="1">
    <location>
        <begin position="134"/>
        <end position="149"/>
    </location>
</feature>
<name>A0A1L9RJA9_ASPWE</name>
<dbReference type="GO" id="GO:0015629">
    <property type="term" value="C:actin cytoskeleton"/>
    <property type="evidence" value="ECO:0007669"/>
    <property type="project" value="TreeGrafter"/>
</dbReference>
<evidence type="ECO:0000259" key="3">
    <source>
        <dbReference type="Pfam" id="PF13254"/>
    </source>
</evidence>
<dbReference type="InterPro" id="IPR007123">
    <property type="entry name" value="Gelsolin-like_dom"/>
</dbReference>
<feature type="domain" description="DUF4045" evidence="3">
    <location>
        <begin position="11"/>
        <end position="782"/>
    </location>
</feature>
<dbReference type="InterPro" id="IPR007122">
    <property type="entry name" value="Villin/Gelsolin"/>
</dbReference>
<feature type="compositionally biased region" description="Polar residues" evidence="1">
    <location>
        <begin position="456"/>
        <end position="482"/>
    </location>
</feature>
<dbReference type="SMART" id="SM00262">
    <property type="entry name" value="GEL"/>
    <property type="match status" value="2"/>
</dbReference>
<dbReference type="Proteomes" id="UP000184383">
    <property type="component" value="Unassembled WGS sequence"/>
</dbReference>
<feature type="compositionally biased region" description="Basic and acidic residues" evidence="1">
    <location>
        <begin position="21"/>
        <end position="58"/>
    </location>
</feature>
<feature type="compositionally biased region" description="Polar residues" evidence="1">
    <location>
        <begin position="1098"/>
        <end position="1110"/>
    </location>
</feature>
<dbReference type="GO" id="GO:0051015">
    <property type="term" value="F:actin filament binding"/>
    <property type="evidence" value="ECO:0007669"/>
    <property type="project" value="InterPro"/>
</dbReference>
<dbReference type="InterPro" id="IPR029006">
    <property type="entry name" value="ADF-H/Gelsolin-like_dom_sf"/>
</dbReference>
<feature type="region of interest" description="Disordered" evidence="1">
    <location>
        <begin position="21"/>
        <end position="721"/>
    </location>
</feature>
<evidence type="ECO:0008006" key="7">
    <source>
        <dbReference type="Google" id="ProtNLM"/>
    </source>
</evidence>
<gene>
    <name evidence="5" type="ORF">ASPWEDRAFT_171769</name>
</gene>
<evidence type="ECO:0000259" key="2">
    <source>
        <dbReference type="Pfam" id="PF00626"/>
    </source>
</evidence>
<feature type="compositionally biased region" description="Basic and acidic residues" evidence="1">
    <location>
        <begin position="241"/>
        <end position="255"/>
    </location>
</feature>
<feature type="compositionally biased region" description="Polar residues" evidence="1">
    <location>
        <begin position="1326"/>
        <end position="1337"/>
    </location>
</feature>
<feature type="compositionally biased region" description="Low complexity" evidence="1">
    <location>
        <begin position="1407"/>
        <end position="1421"/>
    </location>
</feature>
<feature type="compositionally biased region" description="Polar residues" evidence="1">
    <location>
        <begin position="813"/>
        <end position="834"/>
    </location>
</feature>
<feature type="compositionally biased region" description="Polar residues" evidence="1">
    <location>
        <begin position="167"/>
        <end position="176"/>
    </location>
</feature>
<dbReference type="Gene3D" id="3.40.20.10">
    <property type="entry name" value="Severin"/>
    <property type="match status" value="3"/>
</dbReference>
<feature type="compositionally biased region" description="Polar residues" evidence="1">
    <location>
        <begin position="269"/>
        <end position="293"/>
    </location>
</feature>
<dbReference type="GO" id="GO:0051016">
    <property type="term" value="P:barbed-end actin filament capping"/>
    <property type="evidence" value="ECO:0007669"/>
    <property type="project" value="TreeGrafter"/>
</dbReference>
<feature type="compositionally biased region" description="Basic and acidic residues" evidence="1">
    <location>
        <begin position="575"/>
        <end position="592"/>
    </location>
</feature>
<dbReference type="Pfam" id="PF00626">
    <property type="entry name" value="Gelsolin"/>
    <property type="match status" value="1"/>
</dbReference>
<feature type="compositionally biased region" description="Basic and acidic residues" evidence="1">
    <location>
        <begin position="709"/>
        <end position="721"/>
    </location>
</feature>
<dbReference type="STRING" id="1073089.A0A1L9RJA9"/>
<evidence type="ECO:0000313" key="6">
    <source>
        <dbReference type="Proteomes" id="UP000184383"/>
    </source>
</evidence>
<evidence type="ECO:0000256" key="1">
    <source>
        <dbReference type="SAM" id="MobiDB-lite"/>
    </source>
</evidence>
<dbReference type="EMBL" id="KV878212">
    <property type="protein sequence ID" value="OJJ34938.1"/>
    <property type="molecule type" value="Genomic_DNA"/>
</dbReference>
<dbReference type="GO" id="GO:0051014">
    <property type="term" value="P:actin filament severing"/>
    <property type="evidence" value="ECO:0007669"/>
    <property type="project" value="TreeGrafter"/>
</dbReference>
<feature type="compositionally biased region" description="Basic and acidic residues" evidence="1">
    <location>
        <begin position="643"/>
        <end position="660"/>
    </location>
</feature>
<accession>A0A1L9RJA9</accession>
<feature type="domain" description="Gelsolin-like" evidence="2">
    <location>
        <begin position="1788"/>
        <end position="1830"/>
    </location>
</feature>
<feature type="region of interest" description="Disordered" evidence="1">
    <location>
        <begin position="783"/>
        <end position="1491"/>
    </location>
</feature>
<dbReference type="PANTHER" id="PTHR11977">
    <property type="entry name" value="VILLIN"/>
    <property type="match status" value="1"/>
</dbReference>
<evidence type="ECO:0000259" key="4">
    <source>
        <dbReference type="Pfam" id="PF25480"/>
    </source>
</evidence>
<dbReference type="OrthoDB" id="6375767at2759"/>
<feature type="compositionally biased region" description="Basic and acidic residues" evidence="1">
    <location>
        <begin position="919"/>
        <end position="951"/>
    </location>
</feature>
<dbReference type="InterPro" id="IPR057226">
    <property type="entry name" value="DUF7904"/>
</dbReference>